<dbReference type="PANTHER" id="PTHR11910">
    <property type="entry name" value="ATP SYNTHASE DELTA CHAIN"/>
    <property type="match status" value="1"/>
</dbReference>
<gene>
    <name evidence="8" type="primary">atpH</name>
    <name evidence="9" type="ORF">DQ226_14840</name>
</gene>
<protein>
    <recommendedName>
        <fullName evidence="8">ATP synthase subunit delta</fullName>
    </recommendedName>
    <alternativeName>
        <fullName evidence="8">ATP synthase F(1) sector subunit delta</fullName>
    </alternativeName>
    <alternativeName>
        <fullName evidence="8">F-type ATPase subunit delta</fullName>
        <shortName evidence="8">F-ATPase subunit delta</shortName>
    </alternativeName>
</protein>
<evidence type="ECO:0000256" key="4">
    <source>
        <dbReference type="ARBA" id="ARBA00023065"/>
    </source>
</evidence>
<evidence type="ECO:0000313" key="10">
    <source>
        <dbReference type="Proteomes" id="UP000252187"/>
    </source>
</evidence>
<dbReference type="AlphaFoldDB" id="A0A365P7X5"/>
<comment type="function">
    <text evidence="8">This protein is part of the stalk that links CF(0) to CF(1). It either transmits conformational changes from CF(0) to CF(1) or is implicated in proton conduction.</text>
</comment>
<keyword evidence="3 8" id="KW-0375">Hydrogen ion transport</keyword>
<keyword evidence="2 8" id="KW-0813">Transport</keyword>
<dbReference type="NCBIfam" id="TIGR01145">
    <property type="entry name" value="ATP_synt_delta"/>
    <property type="match status" value="1"/>
</dbReference>
<keyword evidence="6 8" id="KW-0139">CF(1)</keyword>
<dbReference type="Pfam" id="PF00213">
    <property type="entry name" value="OSCP"/>
    <property type="match status" value="1"/>
</dbReference>
<evidence type="ECO:0000256" key="7">
    <source>
        <dbReference type="ARBA" id="ARBA00023310"/>
    </source>
</evidence>
<evidence type="ECO:0000256" key="2">
    <source>
        <dbReference type="ARBA" id="ARBA00022448"/>
    </source>
</evidence>
<dbReference type="PROSITE" id="PS00389">
    <property type="entry name" value="ATPASE_DELTA"/>
    <property type="match status" value="1"/>
</dbReference>
<dbReference type="PRINTS" id="PR00125">
    <property type="entry name" value="ATPASEDELTA"/>
</dbReference>
<dbReference type="GO" id="GO:0016787">
    <property type="term" value="F:hydrolase activity"/>
    <property type="evidence" value="ECO:0007669"/>
    <property type="project" value="UniProtKB-KW"/>
</dbReference>
<sequence length="272" mass="28656">MHAASRDALEQSRSVLQSTLSANPAGGATGAKVGAELFRVVDVLEGDRSLRVAVADSSAPVEAREDLARSVFGWKIDESTLAVVLAAVALSWSTPRDLREGLVTLGREALLLSAREQGQLGTVEDELFRLGRIVAGDAEFEQALSDRTTTTESKRALLGQVLYGKVTAVTETLAGQAIARPDAMPADDLDALSRQAAELQGQSVAVVTSATELTTEQRAALEGKLAEIYGREMAVHVQVDQAVLGGMVIRVGDEIIDGSVAGRLSAVRRALP</sequence>
<evidence type="ECO:0000256" key="5">
    <source>
        <dbReference type="ARBA" id="ARBA00023136"/>
    </source>
</evidence>
<keyword evidence="7 8" id="KW-0066">ATP synthesis</keyword>
<proteinExistence type="inferred from homology"/>
<evidence type="ECO:0000256" key="1">
    <source>
        <dbReference type="ARBA" id="ARBA00004370"/>
    </source>
</evidence>
<dbReference type="EMBL" id="QNTT01000052">
    <property type="protein sequence ID" value="RBA32069.1"/>
    <property type="molecule type" value="Genomic_DNA"/>
</dbReference>
<organism evidence="9 10">
    <name type="scientific">Dietzia maris</name>
    <dbReference type="NCBI Taxonomy" id="37915"/>
    <lineage>
        <taxon>Bacteria</taxon>
        <taxon>Bacillati</taxon>
        <taxon>Actinomycetota</taxon>
        <taxon>Actinomycetes</taxon>
        <taxon>Mycobacteriales</taxon>
        <taxon>Dietziaceae</taxon>
        <taxon>Dietzia</taxon>
    </lineage>
</organism>
<keyword evidence="5 8" id="KW-0472">Membrane</keyword>
<dbReference type="InterPro" id="IPR020781">
    <property type="entry name" value="ATPase_OSCP/d_CS"/>
</dbReference>
<dbReference type="GO" id="GO:0045259">
    <property type="term" value="C:proton-transporting ATP synthase complex"/>
    <property type="evidence" value="ECO:0007669"/>
    <property type="project" value="UniProtKB-KW"/>
</dbReference>
<dbReference type="HAMAP" id="MF_01416">
    <property type="entry name" value="ATP_synth_delta_bact"/>
    <property type="match status" value="1"/>
</dbReference>
<reference evidence="9 10" key="1">
    <citation type="submission" date="2018-06" db="EMBL/GenBank/DDBJ databases">
        <title>Whole genome sequencing of four bacterial strains from South Shetland trench revealing bio-synthetic gene clusters.</title>
        <authorList>
            <person name="Abdel-Mageed W.M."/>
            <person name="Lehri B."/>
            <person name="Jarmusch S.A."/>
            <person name="Miranda K."/>
            <person name="Goodfellow M."/>
            <person name="Jaspars M."/>
            <person name="Karlyshev A.V."/>
        </authorList>
    </citation>
    <scope>NUCLEOTIDE SEQUENCE [LARGE SCALE GENOMIC DNA]</scope>
    <source>
        <strain evidence="9 10">SST1</strain>
    </source>
</reference>
<evidence type="ECO:0000256" key="3">
    <source>
        <dbReference type="ARBA" id="ARBA00022781"/>
    </source>
</evidence>
<keyword evidence="4 8" id="KW-0406">Ion transport</keyword>
<name>A0A365P7X5_9ACTN</name>
<comment type="caution">
    <text evidence="9">The sequence shown here is derived from an EMBL/GenBank/DDBJ whole genome shotgun (WGS) entry which is preliminary data.</text>
</comment>
<comment type="subcellular location">
    <subcellularLocation>
        <location evidence="8">Cell membrane</location>
        <topology evidence="8">Peripheral membrane protein</topology>
    </subcellularLocation>
    <subcellularLocation>
        <location evidence="1">Membrane</location>
    </subcellularLocation>
</comment>
<accession>A0A365P7X5</accession>
<dbReference type="GO" id="GO:0005886">
    <property type="term" value="C:plasma membrane"/>
    <property type="evidence" value="ECO:0007669"/>
    <property type="project" value="UniProtKB-SubCell"/>
</dbReference>
<evidence type="ECO:0000256" key="6">
    <source>
        <dbReference type="ARBA" id="ARBA00023196"/>
    </source>
</evidence>
<dbReference type="NCBIfam" id="NF009967">
    <property type="entry name" value="PRK13430.1"/>
    <property type="match status" value="1"/>
</dbReference>
<dbReference type="Gene3D" id="1.10.520.20">
    <property type="entry name" value="N-terminal domain of the delta subunit of the F1F0-ATP synthase"/>
    <property type="match status" value="1"/>
</dbReference>
<evidence type="ECO:0000256" key="8">
    <source>
        <dbReference type="HAMAP-Rule" id="MF_01416"/>
    </source>
</evidence>
<dbReference type="InterPro" id="IPR000711">
    <property type="entry name" value="ATPase_OSCP/dsu"/>
</dbReference>
<dbReference type="Proteomes" id="UP000252187">
    <property type="component" value="Unassembled WGS sequence"/>
</dbReference>
<dbReference type="InterPro" id="IPR026015">
    <property type="entry name" value="ATP_synth_OSCP/delta_N_sf"/>
</dbReference>
<evidence type="ECO:0000313" key="9">
    <source>
        <dbReference type="EMBL" id="RBA32069.1"/>
    </source>
</evidence>
<keyword evidence="8" id="KW-1003">Cell membrane</keyword>
<keyword evidence="9" id="KW-0378">Hydrolase</keyword>
<comment type="similarity">
    <text evidence="8">Belongs to the ATPase delta chain family.</text>
</comment>
<dbReference type="GO" id="GO:0046933">
    <property type="term" value="F:proton-transporting ATP synthase activity, rotational mechanism"/>
    <property type="evidence" value="ECO:0007669"/>
    <property type="project" value="UniProtKB-UniRule"/>
</dbReference>
<comment type="function">
    <text evidence="8">F(1)F(0) ATP synthase produces ATP from ADP in the presence of a proton or sodium gradient. F-type ATPases consist of two structural domains, F(1) containing the extramembraneous catalytic core and F(0) containing the membrane proton channel, linked together by a central stalk and a peripheral stalk. During catalysis, ATP synthesis in the catalytic domain of F(1) is coupled via a rotary mechanism of the central stalk subunits to proton translocation.</text>
</comment>